<dbReference type="CDD" id="cd06223">
    <property type="entry name" value="PRTases_typeI"/>
    <property type="match status" value="1"/>
</dbReference>
<sequence>MAAQPLAVALDHLLALVLGLGCAGCGTRVRPVCASCRDVLHQSPRRCAPRTGCPPLWASGPYAGRVRQIVLAYKRRGYRAVVPVLGAALAVVLVAQVRLVSVPGSRTPTLVPIPARGATYRRLGYDPVLELARATAVAAREYGWEPQVAPVLRHRRRVRSQRGLDARSRRANRAGAMTLRRVPPTAGGSGEVILVDDVVTTGATLAEAARKLRGAGVTVHAGLLVAAR</sequence>
<evidence type="ECO:0000313" key="2">
    <source>
        <dbReference type="EMBL" id="MDS1270421.1"/>
    </source>
</evidence>
<protein>
    <submittedName>
        <fullName evidence="2">ComF family protein</fullName>
    </submittedName>
</protein>
<evidence type="ECO:0000256" key="1">
    <source>
        <dbReference type="ARBA" id="ARBA00008007"/>
    </source>
</evidence>
<reference evidence="3" key="1">
    <citation type="submission" date="2023-07" db="EMBL/GenBank/DDBJ databases">
        <title>Novel species in the genus Lipingzhangella isolated from Sambhar Salt Lake.</title>
        <authorList>
            <person name="Jiya N."/>
            <person name="Kajale S."/>
            <person name="Sharma A."/>
        </authorList>
    </citation>
    <scope>NUCLEOTIDE SEQUENCE [LARGE SCALE GENOMIC DNA]</scope>
    <source>
        <strain evidence="3">LS1_29</strain>
    </source>
</reference>
<name>A0ABU2H542_9ACTN</name>
<dbReference type="RefSeq" id="WP_310911931.1">
    <property type="nucleotide sequence ID" value="NZ_JAVLVT010000003.1"/>
</dbReference>
<organism evidence="2 3">
    <name type="scientific">Lipingzhangella rawalii</name>
    <dbReference type="NCBI Taxonomy" id="2055835"/>
    <lineage>
        <taxon>Bacteria</taxon>
        <taxon>Bacillati</taxon>
        <taxon>Actinomycetota</taxon>
        <taxon>Actinomycetes</taxon>
        <taxon>Streptosporangiales</taxon>
        <taxon>Nocardiopsidaceae</taxon>
        <taxon>Lipingzhangella</taxon>
    </lineage>
</organism>
<dbReference type="Gene3D" id="3.40.50.2020">
    <property type="match status" value="1"/>
</dbReference>
<proteinExistence type="inferred from homology"/>
<dbReference type="PANTHER" id="PTHR47505">
    <property type="entry name" value="DNA UTILIZATION PROTEIN YHGH"/>
    <property type="match status" value="1"/>
</dbReference>
<dbReference type="PANTHER" id="PTHR47505:SF1">
    <property type="entry name" value="DNA UTILIZATION PROTEIN YHGH"/>
    <property type="match status" value="1"/>
</dbReference>
<dbReference type="InterPro" id="IPR051910">
    <property type="entry name" value="ComF/GntX_DNA_util-trans"/>
</dbReference>
<dbReference type="InterPro" id="IPR000836">
    <property type="entry name" value="PRTase_dom"/>
</dbReference>
<comment type="similarity">
    <text evidence="1">Belongs to the ComF/GntX family.</text>
</comment>
<dbReference type="InterPro" id="IPR029057">
    <property type="entry name" value="PRTase-like"/>
</dbReference>
<dbReference type="EMBL" id="JAVLVT010000003">
    <property type="protein sequence ID" value="MDS1270421.1"/>
    <property type="molecule type" value="Genomic_DNA"/>
</dbReference>
<evidence type="ECO:0000313" key="3">
    <source>
        <dbReference type="Proteomes" id="UP001250214"/>
    </source>
</evidence>
<comment type="caution">
    <text evidence="2">The sequence shown here is derived from an EMBL/GenBank/DDBJ whole genome shotgun (WGS) entry which is preliminary data.</text>
</comment>
<dbReference type="Proteomes" id="UP001250214">
    <property type="component" value="Unassembled WGS sequence"/>
</dbReference>
<dbReference type="SUPFAM" id="SSF53271">
    <property type="entry name" value="PRTase-like"/>
    <property type="match status" value="1"/>
</dbReference>
<keyword evidence="3" id="KW-1185">Reference proteome</keyword>
<accession>A0ABU2H542</accession>
<gene>
    <name evidence="2" type="ORF">RIF23_08950</name>
</gene>